<dbReference type="Gene3D" id="3.40.30.10">
    <property type="entry name" value="Glutaredoxin"/>
    <property type="match status" value="1"/>
</dbReference>
<evidence type="ECO:0000256" key="2">
    <source>
        <dbReference type="SAM" id="MobiDB-lite"/>
    </source>
</evidence>
<feature type="domain" description="Phosducin" evidence="3">
    <location>
        <begin position="138"/>
        <end position="288"/>
    </location>
</feature>
<dbReference type="GO" id="GO:0008277">
    <property type="term" value="P:regulation of G protein-coupled receptor signaling pathway"/>
    <property type="evidence" value="ECO:0007669"/>
    <property type="project" value="InterPro"/>
</dbReference>
<name>A0A3D8T898_9HELO</name>
<feature type="compositionally biased region" description="Basic and acidic residues" evidence="2">
    <location>
        <begin position="27"/>
        <end position="41"/>
    </location>
</feature>
<dbReference type="CDD" id="cd02987">
    <property type="entry name" value="Phd_like_Phd"/>
    <property type="match status" value="1"/>
</dbReference>
<dbReference type="InterPro" id="IPR051499">
    <property type="entry name" value="Phosducin-like_reg"/>
</dbReference>
<evidence type="ECO:0000313" key="4">
    <source>
        <dbReference type="EMBL" id="RDW94651.1"/>
    </source>
</evidence>
<accession>A0A3D8T898</accession>
<dbReference type="EMBL" id="PDLN01000001">
    <property type="protein sequence ID" value="RDW94651.1"/>
    <property type="molecule type" value="Genomic_DNA"/>
</dbReference>
<dbReference type="OrthoDB" id="70588at2759"/>
<evidence type="ECO:0000313" key="5">
    <source>
        <dbReference type="Proteomes" id="UP000256328"/>
    </source>
</evidence>
<organism evidence="4 5">
    <name type="scientific">Coleophoma crateriformis</name>
    <dbReference type="NCBI Taxonomy" id="565419"/>
    <lineage>
        <taxon>Eukaryota</taxon>
        <taxon>Fungi</taxon>
        <taxon>Dikarya</taxon>
        <taxon>Ascomycota</taxon>
        <taxon>Pezizomycotina</taxon>
        <taxon>Leotiomycetes</taxon>
        <taxon>Helotiales</taxon>
        <taxon>Dermateaceae</taxon>
        <taxon>Coleophoma</taxon>
    </lineage>
</organism>
<sequence length="293" mass="33198">MAAKTEAQEEFDSILSKASAPANPGSHPDDAADYRHDRENEDRDEEDEYRQSKIDESMRMPLFERSNGSGGGLRLPHRDFDQGRTTGVKGVIADARSYEEAKRSSSWRDRISRRTGSIDKLRSVSNTRYKDLDDGSVSDDEEFLESWREARRQELQGAGNDIRNRRTSPSCRRYGRFDEVDALGYLDAIEKVGRETVVVVFVYDHECPVSTVISDALTPLVASNPTVHFVRVHYEDIEFDNAGVPAILAYKNQGDLFANLTYIIDQIPEDTEFDTKALKTILEKHNVLESRDG</sequence>
<dbReference type="Pfam" id="PF02114">
    <property type="entry name" value="Phosducin"/>
    <property type="match status" value="1"/>
</dbReference>
<evidence type="ECO:0000259" key="3">
    <source>
        <dbReference type="Pfam" id="PF02114"/>
    </source>
</evidence>
<dbReference type="SUPFAM" id="SSF52833">
    <property type="entry name" value="Thioredoxin-like"/>
    <property type="match status" value="1"/>
</dbReference>
<proteinExistence type="inferred from homology"/>
<dbReference type="InterPro" id="IPR024253">
    <property type="entry name" value="Phosducin_thioredoxin-like_dom"/>
</dbReference>
<feature type="compositionally biased region" description="Basic and acidic residues" evidence="2">
    <location>
        <begin position="49"/>
        <end position="58"/>
    </location>
</feature>
<gene>
    <name evidence="4" type="ORF">BP5796_00414</name>
</gene>
<dbReference type="PANTHER" id="PTHR46052">
    <property type="entry name" value="PHOSDUCIN-LIKE PROTEIN"/>
    <property type="match status" value="1"/>
</dbReference>
<feature type="region of interest" description="Disordered" evidence="2">
    <location>
        <begin position="1"/>
        <end position="84"/>
    </location>
</feature>
<dbReference type="InterPro" id="IPR001200">
    <property type="entry name" value="Phosducin"/>
</dbReference>
<protein>
    <submittedName>
        <fullName evidence="4">Phosducin-like protein</fullName>
    </submittedName>
</protein>
<reference evidence="4 5" key="1">
    <citation type="journal article" date="2018" name="IMA Fungus">
        <title>IMA Genome-F 9: Draft genome sequence of Annulohypoxylon stygium, Aspergillus mulundensis, Berkeleyomyces basicola (syn. Thielaviopsis basicola), Ceratocystis smalleyi, two Cercospora beticola strains, Coleophoma cylindrospora, Fusarium fracticaudum, Phialophora cf. hyalina, and Morchella septimelata.</title>
        <authorList>
            <person name="Wingfield B.D."/>
            <person name="Bills G.F."/>
            <person name="Dong Y."/>
            <person name="Huang W."/>
            <person name="Nel W.J."/>
            <person name="Swalarsk-Parry B.S."/>
            <person name="Vaghefi N."/>
            <person name="Wilken P.M."/>
            <person name="An Z."/>
            <person name="de Beer Z.W."/>
            <person name="De Vos L."/>
            <person name="Chen L."/>
            <person name="Duong T.A."/>
            <person name="Gao Y."/>
            <person name="Hammerbacher A."/>
            <person name="Kikkert J.R."/>
            <person name="Li Y."/>
            <person name="Li H."/>
            <person name="Li K."/>
            <person name="Li Q."/>
            <person name="Liu X."/>
            <person name="Ma X."/>
            <person name="Naidoo K."/>
            <person name="Pethybridge S.J."/>
            <person name="Sun J."/>
            <person name="Steenkamp E.T."/>
            <person name="van der Nest M.A."/>
            <person name="van Wyk S."/>
            <person name="Wingfield M.J."/>
            <person name="Xiong C."/>
            <person name="Yue Q."/>
            <person name="Zhang X."/>
        </authorList>
    </citation>
    <scope>NUCLEOTIDE SEQUENCE [LARGE SCALE GENOMIC DNA]</scope>
    <source>
        <strain evidence="4 5">BP5796</strain>
    </source>
</reference>
<comment type="similarity">
    <text evidence="1">Belongs to the phosducin family.</text>
</comment>
<comment type="caution">
    <text evidence="4">The sequence shown here is derived from an EMBL/GenBank/DDBJ whole genome shotgun (WGS) entry which is preliminary data.</text>
</comment>
<dbReference type="InterPro" id="IPR036249">
    <property type="entry name" value="Thioredoxin-like_sf"/>
</dbReference>
<keyword evidence="5" id="KW-1185">Reference proteome</keyword>
<dbReference type="Proteomes" id="UP000256328">
    <property type="component" value="Unassembled WGS sequence"/>
</dbReference>
<dbReference type="PANTHER" id="PTHR46052:SF1">
    <property type="entry name" value="PHOSDUCIN-LIKE PROTEIN"/>
    <property type="match status" value="1"/>
</dbReference>
<evidence type="ECO:0000256" key="1">
    <source>
        <dbReference type="ARBA" id="ARBA00009686"/>
    </source>
</evidence>
<dbReference type="AlphaFoldDB" id="A0A3D8T898"/>